<dbReference type="EC" id="2.7.1.121" evidence="4"/>
<evidence type="ECO:0000256" key="3">
    <source>
        <dbReference type="ARBA" id="ARBA00003681"/>
    </source>
</evidence>
<dbReference type="InterPro" id="IPR039643">
    <property type="entry name" value="DhaM"/>
</dbReference>
<accession>A0A7Y0LX53</accession>
<evidence type="ECO:0000256" key="7">
    <source>
        <dbReference type="ARBA" id="ARBA00046577"/>
    </source>
</evidence>
<dbReference type="GO" id="GO:0019563">
    <property type="term" value="P:glycerol catabolic process"/>
    <property type="evidence" value="ECO:0007669"/>
    <property type="project" value="InterPro"/>
</dbReference>
<evidence type="ECO:0000313" key="12">
    <source>
        <dbReference type="Proteomes" id="UP000562124"/>
    </source>
</evidence>
<evidence type="ECO:0000256" key="6">
    <source>
        <dbReference type="ARBA" id="ARBA00022679"/>
    </source>
</evidence>
<comment type="catalytic activity">
    <reaction evidence="1">
        <text>dihydroxyacetone + phosphoenolpyruvate = dihydroxyacetone phosphate + pyruvate</text>
        <dbReference type="Rhea" id="RHEA:18381"/>
        <dbReference type="ChEBI" id="CHEBI:15361"/>
        <dbReference type="ChEBI" id="CHEBI:16016"/>
        <dbReference type="ChEBI" id="CHEBI:57642"/>
        <dbReference type="ChEBI" id="CHEBI:58702"/>
        <dbReference type="EC" id="2.7.1.121"/>
    </reaction>
</comment>
<comment type="function">
    <text evidence="3">General (non sugar-specific) component of the phosphoenolpyruvate-dependent sugar phosphotransferase system (sugar PTS). This major carbohydrate active-transport system catalyzes the phosphorylation of incoming sugar substrates concomitantly with their translocation across the cell membrane. The phosphoryl group from phosphoenolpyruvate (PEP) is transferred to the phosphoryl carrier protein HPr by enzyme I. Phospho-HPr then transfers it to the PTS EIIA domain.</text>
</comment>
<dbReference type="CDD" id="cd00367">
    <property type="entry name" value="PTS-HPr_like"/>
    <property type="match status" value="1"/>
</dbReference>
<dbReference type="GO" id="GO:0047324">
    <property type="term" value="F:phosphoenolpyruvate-glycerone phosphotransferase activity"/>
    <property type="evidence" value="ECO:0007669"/>
    <property type="project" value="UniProtKB-EC"/>
</dbReference>
<sequence length="259" mass="25042">MTVPDVTTGRVAGRTPRVALVLVSHSADVAVGTATLARQMATDVAILPAGGLEDGGLGTSFALIARAVEQAAAGDRPVVVLTDLGSAVLTTESVLELAADDVAGRVLLVDAPFVEGAVAAAVAAAGGGGLSEVAEAAESAAASFARSGAPAPVASGPGSSAGSPGGRASTHASSPTVRGSVVLRNPLGLHARPAAQLARTAAEFDATVTVDGVDARSVLALIGLGATGGRELVVAASGPQARPAFVAVMDEIEAAFGEG</sequence>
<name>A0A7Y0LX53_CELFI</name>
<evidence type="ECO:0000256" key="5">
    <source>
        <dbReference type="ARBA" id="ARBA00020422"/>
    </source>
</evidence>
<feature type="domain" description="PTS EIIA type-4" evidence="9">
    <location>
        <begin position="17"/>
        <end position="149"/>
    </location>
</feature>
<dbReference type="Gene3D" id="3.40.50.510">
    <property type="entry name" value="Phosphotransferase system, mannose-type IIA component"/>
    <property type="match status" value="1"/>
</dbReference>
<dbReference type="RefSeq" id="WP_169323981.1">
    <property type="nucleotide sequence ID" value="NZ_JABCJJ010000005.1"/>
</dbReference>
<dbReference type="Gene3D" id="3.30.1340.10">
    <property type="entry name" value="HPr-like"/>
    <property type="match status" value="1"/>
</dbReference>
<dbReference type="EMBL" id="JABCJJ010000005">
    <property type="protein sequence ID" value="NMR19610.1"/>
    <property type="molecule type" value="Genomic_DNA"/>
</dbReference>
<dbReference type="SUPFAM" id="SSF55594">
    <property type="entry name" value="HPr-like"/>
    <property type="match status" value="1"/>
</dbReference>
<evidence type="ECO:0000256" key="4">
    <source>
        <dbReference type="ARBA" id="ARBA00012095"/>
    </source>
</evidence>
<reference evidence="11 12" key="1">
    <citation type="submission" date="2020-04" db="EMBL/GenBank/DDBJ databases">
        <title>Sequencing and Assembly of C. fimi.</title>
        <authorList>
            <person name="Ramsey A.R."/>
        </authorList>
    </citation>
    <scope>NUCLEOTIDE SEQUENCE [LARGE SCALE GENOMIC DNA]</scope>
    <source>
        <strain evidence="11 12">SB</strain>
    </source>
</reference>
<comment type="function">
    <text evidence="2">Component of the dihydroxyacetone kinase complex, which is responsible for the phosphoenolpyruvate (PEP)-dependent phosphorylation of dihydroxyacetone. DhaM serves as the phosphoryl donor. Is phosphorylated by phosphoenolpyruvate in an EI- and HPr-dependent reaction, and a phosphorelay system on histidine residues finally leads to phosphoryl transfer to DhaL and dihydroxyacetone.</text>
</comment>
<keyword evidence="11" id="KW-0418">Kinase</keyword>
<feature type="domain" description="HPr" evidence="10">
    <location>
        <begin position="176"/>
        <end position="259"/>
    </location>
</feature>
<dbReference type="InterPro" id="IPR012844">
    <property type="entry name" value="DhaM_N"/>
</dbReference>
<dbReference type="GO" id="GO:0009401">
    <property type="term" value="P:phosphoenolpyruvate-dependent sugar phosphotransferase system"/>
    <property type="evidence" value="ECO:0007669"/>
    <property type="project" value="InterPro"/>
</dbReference>
<dbReference type="GO" id="GO:0016020">
    <property type="term" value="C:membrane"/>
    <property type="evidence" value="ECO:0007669"/>
    <property type="project" value="InterPro"/>
</dbReference>
<evidence type="ECO:0000259" key="10">
    <source>
        <dbReference type="PROSITE" id="PS51350"/>
    </source>
</evidence>
<feature type="region of interest" description="Disordered" evidence="8">
    <location>
        <begin position="148"/>
        <end position="177"/>
    </location>
</feature>
<gene>
    <name evidence="11" type="primary">dhaM</name>
    <name evidence="11" type="ORF">HIR71_05115</name>
</gene>
<dbReference type="PROSITE" id="PS51096">
    <property type="entry name" value="PTS_EIIA_TYPE_4"/>
    <property type="match status" value="1"/>
</dbReference>
<dbReference type="PRINTS" id="PR00107">
    <property type="entry name" value="PHOSPHOCPHPR"/>
</dbReference>
<dbReference type="InterPro" id="IPR004701">
    <property type="entry name" value="PTS_EIIA_man-typ"/>
</dbReference>
<evidence type="ECO:0000256" key="1">
    <source>
        <dbReference type="ARBA" id="ARBA00001113"/>
    </source>
</evidence>
<comment type="caution">
    <text evidence="11">The sequence shown here is derived from an EMBL/GenBank/DDBJ whole genome shotgun (WGS) entry which is preliminary data.</text>
</comment>
<evidence type="ECO:0000256" key="2">
    <source>
        <dbReference type="ARBA" id="ARBA00002788"/>
    </source>
</evidence>
<dbReference type="Proteomes" id="UP000562124">
    <property type="component" value="Unassembled WGS sequence"/>
</dbReference>
<dbReference type="PROSITE" id="PS51350">
    <property type="entry name" value="PTS_HPR_DOM"/>
    <property type="match status" value="1"/>
</dbReference>
<dbReference type="InterPro" id="IPR036662">
    <property type="entry name" value="PTS_EIIA_man-typ_sf"/>
</dbReference>
<dbReference type="SUPFAM" id="SSF53062">
    <property type="entry name" value="PTS system fructose IIA component-like"/>
    <property type="match status" value="1"/>
</dbReference>
<keyword evidence="12" id="KW-1185">Reference proteome</keyword>
<dbReference type="InterPro" id="IPR035895">
    <property type="entry name" value="HPr-like_sf"/>
</dbReference>
<dbReference type="PANTHER" id="PTHR38594">
    <property type="entry name" value="PEP-DEPENDENT DIHYDROXYACETONE KINASE, PHOSPHORYL DONOR SUBUNIT DHAM"/>
    <property type="match status" value="1"/>
</dbReference>
<comment type="subunit">
    <text evidence="7">Homodimer. The dihydroxyacetone kinase complex is composed of a homodimer of DhaM, a homodimer of DhaK and the subunit DhaL.</text>
</comment>
<keyword evidence="6 11" id="KW-0808">Transferase</keyword>
<evidence type="ECO:0000256" key="8">
    <source>
        <dbReference type="SAM" id="MobiDB-lite"/>
    </source>
</evidence>
<dbReference type="AlphaFoldDB" id="A0A7Y0LX53"/>
<dbReference type="InterPro" id="IPR000032">
    <property type="entry name" value="HPr-like"/>
</dbReference>
<evidence type="ECO:0000259" key="9">
    <source>
        <dbReference type="PROSITE" id="PS51096"/>
    </source>
</evidence>
<dbReference type="InterPro" id="IPR001020">
    <property type="entry name" value="PTS_HPr_His_P_site"/>
</dbReference>
<organism evidence="11 12">
    <name type="scientific">Cellulomonas fimi</name>
    <dbReference type="NCBI Taxonomy" id="1708"/>
    <lineage>
        <taxon>Bacteria</taxon>
        <taxon>Bacillati</taxon>
        <taxon>Actinomycetota</taxon>
        <taxon>Actinomycetes</taxon>
        <taxon>Micrococcales</taxon>
        <taxon>Cellulomonadaceae</taxon>
        <taxon>Cellulomonas</taxon>
    </lineage>
</organism>
<dbReference type="NCBIfam" id="TIGR01003">
    <property type="entry name" value="PTS_HPr_family"/>
    <property type="match status" value="1"/>
</dbReference>
<dbReference type="Pfam" id="PF00381">
    <property type="entry name" value="PTS-HPr"/>
    <property type="match status" value="1"/>
</dbReference>
<feature type="compositionally biased region" description="Low complexity" evidence="8">
    <location>
        <begin position="148"/>
        <end position="169"/>
    </location>
</feature>
<proteinExistence type="predicted"/>
<evidence type="ECO:0000313" key="11">
    <source>
        <dbReference type="EMBL" id="NMR19610.1"/>
    </source>
</evidence>
<dbReference type="PANTHER" id="PTHR38594:SF1">
    <property type="entry name" value="PEP-DEPENDENT DIHYDROXYACETONE KINASE, PHOSPHORYL DONOR SUBUNIT DHAM"/>
    <property type="match status" value="1"/>
</dbReference>
<dbReference type="NCBIfam" id="TIGR02364">
    <property type="entry name" value="dha_pts"/>
    <property type="match status" value="1"/>
</dbReference>
<protein>
    <recommendedName>
        <fullName evidence="5">Phosphocarrier protein HPr</fullName>
        <ecNumber evidence="4">2.7.1.121</ecNumber>
    </recommendedName>
</protein>
<dbReference type="PROSITE" id="PS00369">
    <property type="entry name" value="PTS_HPR_HIS"/>
    <property type="match status" value="1"/>
</dbReference>
<dbReference type="Pfam" id="PF03610">
    <property type="entry name" value="EIIA-man"/>
    <property type="match status" value="1"/>
</dbReference>